<organism evidence="2 3">
    <name type="scientific">Actinomycetospora atypica</name>
    <dbReference type="NCBI Taxonomy" id="1290095"/>
    <lineage>
        <taxon>Bacteria</taxon>
        <taxon>Bacillati</taxon>
        <taxon>Actinomycetota</taxon>
        <taxon>Actinomycetes</taxon>
        <taxon>Pseudonocardiales</taxon>
        <taxon>Pseudonocardiaceae</taxon>
        <taxon>Actinomycetospora</taxon>
    </lineage>
</organism>
<keyword evidence="3" id="KW-1185">Reference proteome</keyword>
<proteinExistence type="predicted"/>
<accession>A0ABV9YEX7</accession>
<evidence type="ECO:0000313" key="2">
    <source>
        <dbReference type="EMBL" id="MFC5061171.1"/>
    </source>
</evidence>
<feature type="region of interest" description="Disordered" evidence="1">
    <location>
        <begin position="1"/>
        <end position="24"/>
    </location>
</feature>
<protein>
    <submittedName>
        <fullName evidence="2">Uncharacterized protein</fullName>
    </submittedName>
</protein>
<evidence type="ECO:0000256" key="1">
    <source>
        <dbReference type="SAM" id="MobiDB-lite"/>
    </source>
</evidence>
<name>A0ABV9YEX7_9PSEU</name>
<dbReference type="RefSeq" id="WP_378034522.1">
    <property type="nucleotide sequence ID" value="NZ_JBHSIV010000002.1"/>
</dbReference>
<feature type="compositionally biased region" description="Polar residues" evidence="1">
    <location>
        <begin position="12"/>
        <end position="24"/>
    </location>
</feature>
<dbReference type="EMBL" id="JBHSIV010000002">
    <property type="protein sequence ID" value="MFC5061171.1"/>
    <property type="molecule type" value="Genomic_DNA"/>
</dbReference>
<reference evidence="3" key="1">
    <citation type="journal article" date="2019" name="Int. J. Syst. Evol. Microbiol.">
        <title>The Global Catalogue of Microorganisms (GCM) 10K type strain sequencing project: providing services to taxonomists for standard genome sequencing and annotation.</title>
        <authorList>
            <consortium name="The Broad Institute Genomics Platform"/>
            <consortium name="The Broad Institute Genome Sequencing Center for Infectious Disease"/>
            <person name="Wu L."/>
            <person name="Ma J."/>
        </authorList>
    </citation>
    <scope>NUCLEOTIDE SEQUENCE [LARGE SCALE GENOMIC DNA]</scope>
    <source>
        <strain evidence="3">CGMCC 4.7093</strain>
    </source>
</reference>
<evidence type="ECO:0000313" key="3">
    <source>
        <dbReference type="Proteomes" id="UP001595947"/>
    </source>
</evidence>
<comment type="caution">
    <text evidence="2">The sequence shown here is derived from an EMBL/GenBank/DDBJ whole genome shotgun (WGS) entry which is preliminary data.</text>
</comment>
<gene>
    <name evidence="2" type="ORF">ACFPBZ_03060</name>
</gene>
<sequence length="131" mass="13757">MSSPSLAARADNVQSETQTYSGTTSCPEVLVVSVRADEQGTREAARWAERVEGASAEALSSTDARLDARLDTARRVLVLDPGALAAWRGFGARATASERLQLIARLAGRAGNVTWASTAAQATQWVGGVRA</sequence>
<dbReference type="Proteomes" id="UP001595947">
    <property type="component" value="Unassembled WGS sequence"/>
</dbReference>